<dbReference type="InterPro" id="IPR005467">
    <property type="entry name" value="His_kinase_dom"/>
</dbReference>
<dbReference type="GO" id="GO:0016020">
    <property type="term" value="C:membrane"/>
    <property type="evidence" value="ECO:0007669"/>
    <property type="project" value="InterPro"/>
</dbReference>
<evidence type="ECO:0000256" key="1">
    <source>
        <dbReference type="ARBA" id="ARBA00000085"/>
    </source>
</evidence>
<keyword evidence="4" id="KW-0808">Transferase</keyword>
<evidence type="ECO:0000256" key="2">
    <source>
        <dbReference type="ARBA" id="ARBA00012438"/>
    </source>
</evidence>
<comment type="caution">
    <text evidence="12">The sequence shown here is derived from an EMBL/GenBank/DDBJ whole genome shotgun (WGS) entry which is preliminary data.</text>
</comment>
<dbReference type="InterPro" id="IPR050482">
    <property type="entry name" value="Sensor_HK_TwoCompSys"/>
</dbReference>
<dbReference type="InterPro" id="IPR019734">
    <property type="entry name" value="TPR_rpt"/>
</dbReference>
<accession>A0A5S5DXT5</accession>
<dbReference type="GO" id="GO:0000155">
    <property type="term" value="F:phosphorelay sensor kinase activity"/>
    <property type="evidence" value="ECO:0007669"/>
    <property type="project" value="InterPro"/>
</dbReference>
<keyword evidence="10" id="KW-1133">Transmembrane helix</keyword>
<dbReference type="PANTHER" id="PTHR24421">
    <property type="entry name" value="NITRATE/NITRITE SENSOR PROTEIN NARX-RELATED"/>
    <property type="match status" value="1"/>
</dbReference>
<evidence type="ECO:0000256" key="8">
    <source>
        <dbReference type="ARBA" id="ARBA00023012"/>
    </source>
</evidence>
<evidence type="ECO:0000259" key="11">
    <source>
        <dbReference type="PROSITE" id="PS50109"/>
    </source>
</evidence>
<reference evidence="12 13" key="1">
    <citation type="submission" date="2019-07" db="EMBL/GenBank/DDBJ databases">
        <title>Genomic Encyclopedia of Type Strains, Phase IV (KMG-IV): sequencing the most valuable type-strain genomes for metagenomic binning, comparative biology and taxonomic classification.</title>
        <authorList>
            <person name="Goeker M."/>
        </authorList>
    </citation>
    <scope>NUCLEOTIDE SEQUENCE [LARGE SCALE GENOMIC DNA]</scope>
    <source>
        <strain evidence="12 13">DSM 18961</strain>
    </source>
</reference>
<dbReference type="EMBL" id="VNIA01000001">
    <property type="protein sequence ID" value="TYP99419.1"/>
    <property type="molecule type" value="Genomic_DNA"/>
</dbReference>
<dbReference type="InterPro" id="IPR011990">
    <property type="entry name" value="TPR-like_helical_dom_sf"/>
</dbReference>
<dbReference type="SMART" id="SM00387">
    <property type="entry name" value="HATPase_c"/>
    <property type="match status" value="1"/>
</dbReference>
<dbReference type="GO" id="GO:0005524">
    <property type="term" value="F:ATP binding"/>
    <property type="evidence" value="ECO:0007669"/>
    <property type="project" value="UniProtKB-KW"/>
</dbReference>
<dbReference type="PROSITE" id="PS50109">
    <property type="entry name" value="HIS_KIN"/>
    <property type="match status" value="1"/>
</dbReference>
<dbReference type="SUPFAM" id="SSF55874">
    <property type="entry name" value="ATPase domain of HSP90 chaperone/DNA topoisomerase II/histidine kinase"/>
    <property type="match status" value="1"/>
</dbReference>
<feature type="domain" description="Histidine kinase" evidence="11">
    <location>
        <begin position="393"/>
        <end position="583"/>
    </location>
</feature>
<comment type="catalytic activity">
    <reaction evidence="1">
        <text>ATP + protein L-histidine = ADP + protein N-phospho-L-histidine.</text>
        <dbReference type="EC" id="2.7.13.3"/>
    </reaction>
</comment>
<evidence type="ECO:0000256" key="9">
    <source>
        <dbReference type="PROSITE-ProRule" id="PRU00339"/>
    </source>
</evidence>
<dbReference type="InterPro" id="IPR003594">
    <property type="entry name" value="HATPase_dom"/>
</dbReference>
<keyword evidence="6 12" id="KW-0418">Kinase</keyword>
<dbReference type="PROSITE" id="PS50005">
    <property type="entry name" value="TPR"/>
    <property type="match status" value="1"/>
</dbReference>
<dbReference type="InterPro" id="IPR011712">
    <property type="entry name" value="Sig_transdc_His_kin_sub3_dim/P"/>
</dbReference>
<keyword evidence="9" id="KW-0802">TPR repeat</keyword>
<feature type="transmembrane region" description="Helical" evidence="10">
    <location>
        <begin position="326"/>
        <end position="346"/>
    </location>
</feature>
<evidence type="ECO:0000256" key="6">
    <source>
        <dbReference type="ARBA" id="ARBA00022777"/>
    </source>
</evidence>
<dbReference type="Pfam" id="PF07730">
    <property type="entry name" value="HisKA_3"/>
    <property type="match status" value="1"/>
</dbReference>
<dbReference type="Gene3D" id="1.25.40.10">
    <property type="entry name" value="Tetratricopeptide repeat domain"/>
    <property type="match status" value="2"/>
</dbReference>
<dbReference type="Pfam" id="PF13424">
    <property type="entry name" value="TPR_12"/>
    <property type="match status" value="1"/>
</dbReference>
<dbReference type="Pfam" id="PF02518">
    <property type="entry name" value="HATPase_c"/>
    <property type="match status" value="1"/>
</dbReference>
<keyword evidence="10" id="KW-0472">Membrane</keyword>
<evidence type="ECO:0000313" key="12">
    <source>
        <dbReference type="EMBL" id="TYP99419.1"/>
    </source>
</evidence>
<evidence type="ECO:0000313" key="13">
    <source>
        <dbReference type="Proteomes" id="UP000323136"/>
    </source>
</evidence>
<evidence type="ECO:0000256" key="7">
    <source>
        <dbReference type="ARBA" id="ARBA00022840"/>
    </source>
</evidence>
<dbReference type="SMART" id="SM00028">
    <property type="entry name" value="TPR"/>
    <property type="match status" value="4"/>
</dbReference>
<dbReference type="Gene3D" id="1.20.5.1930">
    <property type="match status" value="1"/>
</dbReference>
<keyword evidence="7" id="KW-0067">ATP-binding</keyword>
<feature type="repeat" description="TPR" evidence="9">
    <location>
        <begin position="214"/>
        <end position="247"/>
    </location>
</feature>
<evidence type="ECO:0000256" key="3">
    <source>
        <dbReference type="ARBA" id="ARBA00022553"/>
    </source>
</evidence>
<dbReference type="GO" id="GO:0046983">
    <property type="term" value="F:protein dimerization activity"/>
    <property type="evidence" value="ECO:0007669"/>
    <property type="project" value="InterPro"/>
</dbReference>
<dbReference type="EC" id="2.7.13.3" evidence="2"/>
<evidence type="ECO:0000256" key="5">
    <source>
        <dbReference type="ARBA" id="ARBA00022741"/>
    </source>
</evidence>
<keyword evidence="5" id="KW-0547">Nucleotide-binding</keyword>
<keyword evidence="3" id="KW-0597">Phosphoprotein</keyword>
<evidence type="ECO:0000256" key="4">
    <source>
        <dbReference type="ARBA" id="ARBA00022679"/>
    </source>
</evidence>
<sequence length="594" mass="68437">MFDFSRLKNIVPLIFIFLFSQVRAEFLDSAFSAYIEQENDTLSISQRKYELANKLYEEEEYSKALKMILPITEGDNNQRLKAKANLLIGKILIKTENYKGALNYLRESLLLLNVKIDVFDNMVVKDLSLIKADNYLHMSAAFFREKRKDSALYYLKELIGIESINKDVVKLKGDAYSNLAAVYINDSENLDQAKIYLEKAIGIHERFDNKILLAGDYSNLASIYVQRKEYQEAKVLYKEALKFLENETTNRAIDYKELLYDNLAWSLYNLKDYTAYEYVTKSYDIRDSLNDNKLKAELKKIELRHNIDLIRKEEENKRLRLERNTWLIGVIGVLVSLLLLYLANLYKLKQKDLNLQLSKSELEQQRNLEKLKSESQVKILNAALDGKETERKQIAETLHDNVSALLSSANMHLQASQKQFGKETPIEIQKTQEIILEASQKIRDLSHNLVSSVLLKFGLGYAIKDAAKKYSNSEIKIHTAITNIDRYSQDFEIKIFNIVQELINNILKHSKATNAYITIEEENSKLLIIVKDNGLGFENNGENTVGIGLNQIQARIHIMKGTFVIESSIKQGTKAMIEVPYVKRDESNFASLIL</sequence>
<dbReference type="Gene3D" id="3.30.565.10">
    <property type="entry name" value="Histidine kinase-like ATPase, C-terminal domain"/>
    <property type="match status" value="1"/>
</dbReference>
<dbReference type="InterPro" id="IPR036890">
    <property type="entry name" value="HATPase_C_sf"/>
</dbReference>
<evidence type="ECO:0000256" key="10">
    <source>
        <dbReference type="SAM" id="Phobius"/>
    </source>
</evidence>
<keyword evidence="10" id="KW-0812">Transmembrane</keyword>
<proteinExistence type="predicted"/>
<dbReference type="AlphaFoldDB" id="A0A5S5DXT5"/>
<keyword evidence="8" id="KW-0902">Two-component regulatory system</keyword>
<gene>
    <name evidence="12" type="ORF">C7447_10115</name>
</gene>
<dbReference type="CDD" id="cd16917">
    <property type="entry name" value="HATPase_UhpB-NarQ-NarX-like"/>
    <property type="match status" value="1"/>
</dbReference>
<organism evidence="12 13">
    <name type="scientific">Tenacibaculum adriaticum</name>
    <dbReference type="NCBI Taxonomy" id="413713"/>
    <lineage>
        <taxon>Bacteria</taxon>
        <taxon>Pseudomonadati</taxon>
        <taxon>Bacteroidota</taxon>
        <taxon>Flavobacteriia</taxon>
        <taxon>Flavobacteriales</taxon>
        <taxon>Flavobacteriaceae</taxon>
        <taxon>Tenacibaculum</taxon>
    </lineage>
</organism>
<dbReference type="PANTHER" id="PTHR24421:SF10">
    <property type="entry name" value="NITRATE_NITRITE SENSOR PROTEIN NARQ"/>
    <property type="match status" value="1"/>
</dbReference>
<dbReference type="SUPFAM" id="SSF48452">
    <property type="entry name" value="TPR-like"/>
    <property type="match status" value="2"/>
</dbReference>
<protein>
    <recommendedName>
        <fullName evidence="2">histidine kinase</fullName>
        <ecNumber evidence="2">2.7.13.3</ecNumber>
    </recommendedName>
</protein>
<keyword evidence="13" id="KW-1185">Reference proteome</keyword>
<name>A0A5S5DXT5_9FLAO</name>
<dbReference type="Proteomes" id="UP000323136">
    <property type="component" value="Unassembled WGS sequence"/>
</dbReference>